<accession>A0ABM6JPM3</accession>
<dbReference type="Pfam" id="PF14345">
    <property type="entry name" value="GDYXXLXY"/>
    <property type="match status" value="1"/>
</dbReference>
<dbReference type="RefSeq" id="WP_218919240.1">
    <property type="nucleotide sequence ID" value="NZ_CP020472.1"/>
</dbReference>
<evidence type="ECO:0000313" key="2">
    <source>
        <dbReference type="EMBL" id="ARD24144.1"/>
    </source>
</evidence>
<organism evidence="2 3">
    <name type="scientific">Shewanella japonica</name>
    <dbReference type="NCBI Taxonomy" id="93973"/>
    <lineage>
        <taxon>Bacteria</taxon>
        <taxon>Pseudomonadati</taxon>
        <taxon>Pseudomonadota</taxon>
        <taxon>Gammaproteobacteria</taxon>
        <taxon>Alteromonadales</taxon>
        <taxon>Shewanellaceae</taxon>
        <taxon>Shewanella</taxon>
    </lineage>
</organism>
<evidence type="ECO:0000313" key="3">
    <source>
        <dbReference type="Proteomes" id="UP000191820"/>
    </source>
</evidence>
<name>A0ABM6JPM3_9GAMM</name>
<gene>
    <name evidence="2" type="ORF">SJ2017_3915</name>
</gene>
<feature type="region of interest" description="Disordered" evidence="1">
    <location>
        <begin position="146"/>
        <end position="168"/>
    </location>
</feature>
<evidence type="ECO:0008006" key="4">
    <source>
        <dbReference type="Google" id="ProtNLM"/>
    </source>
</evidence>
<reference evidence="2 3" key="1">
    <citation type="submission" date="2017-03" db="EMBL/GenBank/DDBJ databases">
        <title>Genome sequencing of Shewanella japonica KCTC 22435.</title>
        <authorList>
            <person name="Kim K.M."/>
        </authorList>
    </citation>
    <scope>NUCLEOTIDE SEQUENCE [LARGE SCALE GENOMIC DNA]</scope>
    <source>
        <strain evidence="2 3">KCTC 22435</strain>
    </source>
</reference>
<feature type="region of interest" description="Disordered" evidence="1">
    <location>
        <begin position="90"/>
        <end position="118"/>
    </location>
</feature>
<dbReference type="Proteomes" id="UP000191820">
    <property type="component" value="Chromosome"/>
</dbReference>
<keyword evidence="3" id="KW-1185">Reference proteome</keyword>
<proteinExistence type="predicted"/>
<sequence length="246" mass="27517">MNKLIQLLSHHQPRLHKTLLFGTLVIILGLVNWQIYQKEQHLAHGTKVYLELAPVDPRSLMQGDYMALRFKIADDIRAALKRAQAQSIEAAKSNQGVSDTQSHSVASSEEQNIEITGEQWQSLPNSDGYVIVKIDENHIAHFQAIADAPDDGKSNAKSSGISSAEDIEQTLSSNPLRIQYRVRQGQIKFATNAFFFQEGHASVYEAADYGEFRVNSNGEPLLTAMYDADLKKLEYREEGGEQESNN</sequence>
<protein>
    <recommendedName>
        <fullName evidence="4">GDYXXLXY domain-containing protein</fullName>
    </recommendedName>
</protein>
<dbReference type="EMBL" id="CP020472">
    <property type="protein sequence ID" value="ARD24144.1"/>
    <property type="molecule type" value="Genomic_DNA"/>
</dbReference>
<evidence type="ECO:0000256" key="1">
    <source>
        <dbReference type="SAM" id="MobiDB-lite"/>
    </source>
</evidence>
<dbReference type="InterPro" id="IPR025833">
    <property type="entry name" value="GDYXXLXY"/>
</dbReference>